<dbReference type="Gene3D" id="3.40.50.300">
    <property type="entry name" value="P-loop containing nucleotide triphosphate hydrolases"/>
    <property type="match status" value="2"/>
</dbReference>
<gene>
    <name evidence="18" type="ORF">ACFP2T_34305</name>
</gene>
<dbReference type="SUPFAM" id="SSF52540">
    <property type="entry name" value="P-loop containing nucleoside triphosphate hydrolases"/>
    <property type="match status" value="2"/>
</dbReference>
<evidence type="ECO:0000313" key="19">
    <source>
        <dbReference type="Proteomes" id="UP001596203"/>
    </source>
</evidence>
<protein>
    <recommendedName>
        <fullName evidence="15">UvrABC system protein A</fullName>
    </recommendedName>
    <alternativeName>
        <fullName evidence="16">Excinuclease ABC subunit A</fullName>
    </alternativeName>
</protein>
<sequence length="756" mass="82191">MAADDIVITGARENNLRNVSLRVPKRQLVAFTGVSGSGKSSIVFDTIAAEAQRQLNETFTAFARNFLPRYGQPDVDTIENLSAAIVVDQKRLGGGSRSTVGTITDIYTLLRLLFSRVGKPHVGFSNAFSFNDPQGMCPECEGLGKSVQLDLDTFIDRSKSLNDGALLHPDFAKTGWYWKMYAASGHFDLDKPLADYSEQEWQTLLYGDGKVPLEWQGTTINSTYEGAVNKFTRLYIRKDAAEMSERNRKVFLRYVTEQTCPLCKGDRLSQAALGSEIDGYNIAQLCAMEATELVAVLRTFTDPQGATVVESLLDRVGNLVDIGLGYLSLNRPTDTLSGGESQRIKMVRHLSSSLIDMMYIFDEPSVGLHARDVERLNRLLVKLRDKGNTVLVVEHDRDVIEIADHVIDIGPKGGAGGGQVLFGGTVAELRTADTPTGRYLEHRLPLKTTYREPTGHLKVVAADVHNLKNVSVDIPTGVLVVVTGVAGSGKSTLINNVFVSQHPEAIVIDQSAVGASIRSSPATYTGLLDPIRQLFSKANGVPAALFSFNSKGACPNCQGLGVIYTDLAFMDGLRSTCEVCEGRRFSDDVLEHKLRGKSISDVLRMPAADALEFFPEKKLRTILQAVNDVGLGYLQLGQPLSTLSGGECQRIKLATELHKGGTIYVMDEPTTGLHMSDIQHLLDIIERLVSSGNSVVVIEHNLDVVKNADWIIDLGPEGGSQGGTILFEGTPVQLLDATNSYTAEYVRRDVGAAVPA</sequence>
<dbReference type="InterPro" id="IPR041552">
    <property type="entry name" value="UvrA_DNA-bd"/>
</dbReference>
<keyword evidence="19" id="KW-1185">Reference proteome</keyword>
<evidence type="ECO:0000313" key="18">
    <source>
        <dbReference type="EMBL" id="MFC6021235.1"/>
    </source>
</evidence>
<evidence type="ECO:0000256" key="15">
    <source>
        <dbReference type="ARBA" id="ARBA00039316"/>
    </source>
</evidence>
<keyword evidence="7" id="KW-0228">DNA excision</keyword>
<comment type="caution">
    <text evidence="18">The sequence shown here is derived from an EMBL/GenBank/DDBJ whole genome shotgun (WGS) entry which is preliminary data.</text>
</comment>
<evidence type="ECO:0000256" key="4">
    <source>
        <dbReference type="ARBA" id="ARBA00022737"/>
    </source>
</evidence>
<reference evidence="19" key="1">
    <citation type="journal article" date="2019" name="Int. J. Syst. Evol. Microbiol.">
        <title>The Global Catalogue of Microorganisms (GCM) 10K type strain sequencing project: providing services to taxonomists for standard genome sequencing and annotation.</title>
        <authorList>
            <consortium name="The Broad Institute Genomics Platform"/>
            <consortium name="The Broad Institute Genome Sequencing Center for Infectious Disease"/>
            <person name="Wu L."/>
            <person name="Ma J."/>
        </authorList>
    </citation>
    <scope>NUCLEOTIDE SEQUENCE [LARGE SCALE GENOMIC DNA]</scope>
    <source>
        <strain evidence="19">ZS-35-S2</strain>
    </source>
</reference>
<dbReference type="Pfam" id="PF00005">
    <property type="entry name" value="ABC_tran"/>
    <property type="match status" value="1"/>
</dbReference>
<dbReference type="PROSITE" id="PS50893">
    <property type="entry name" value="ABC_TRANSPORTER_2"/>
    <property type="match status" value="2"/>
</dbReference>
<dbReference type="PROSITE" id="PS00211">
    <property type="entry name" value="ABC_TRANSPORTER_1"/>
    <property type="match status" value="1"/>
</dbReference>
<feature type="domain" description="ABC transporter" evidence="17">
    <location>
        <begin position="444"/>
        <end position="747"/>
    </location>
</feature>
<dbReference type="PANTHER" id="PTHR43152:SF3">
    <property type="entry name" value="UVRABC SYSTEM PROTEIN A"/>
    <property type="match status" value="1"/>
</dbReference>
<evidence type="ECO:0000259" key="17">
    <source>
        <dbReference type="PROSITE" id="PS50893"/>
    </source>
</evidence>
<dbReference type="PANTHER" id="PTHR43152">
    <property type="entry name" value="UVRABC SYSTEM PROTEIN A"/>
    <property type="match status" value="1"/>
</dbReference>
<dbReference type="Gene3D" id="1.10.8.280">
    <property type="entry name" value="ABC transporter ATPase domain-like"/>
    <property type="match status" value="1"/>
</dbReference>
<dbReference type="InterPro" id="IPR003439">
    <property type="entry name" value="ABC_transporter-like_ATP-bd"/>
</dbReference>
<evidence type="ECO:0000256" key="9">
    <source>
        <dbReference type="ARBA" id="ARBA00022833"/>
    </source>
</evidence>
<keyword evidence="11" id="KW-0267">Excision nuclease</keyword>
<evidence type="ECO:0000256" key="1">
    <source>
        <dbReference type="ARBA" id="ARBA00004496"/>
    </source>
</evidence>
<evidence type="ECO:0000256" key="14">
    <source>
        <dbReference type="ARBA" id="ARBA00038000"/>
    </source>
</evidence>
<keyword evidence="6" id="KW-0227">DNA damage</keyword>
<dbReference type="Gene3D" id="1.20.1580.10">
    <property type="entry name" value="ABC transporter ATPase like domain"/>
    <property type="match status" value="2"/>
</dbReference>
<evidence type="ECO:0000256" key="11">
    <source>
        <dbReference type="ARBA" id="ARBA00022881"/>
    </source>
</evidence>
<organism evidence="18 19">
    <name type="scientific">Plantactinospora solaniradicis</name>
    <dbReference type="NCBI Taxonomy" id="1723736"/>
    <lineage>
        <taxon>Bacteria</taxon>
        <taxon>Bacillati</taxon>
        <taxon>Actinomycetota</taxon>
        <taxon>Actinomycetes</taxon>
        <taxon>Micromonosporales</taxon>
        <taxon>Micromonosporaceae</taxon>
        <taxon>Plantactinospora</taxon>
    </lineage>
</organism>
<evidence type="ECO:0000256" key="2">
    <source>
        <dbReference type="ARBA" id="ARBA00022490"/>
    </source>
</evidence>
<dbReference type="GO" id="GO:0005524">
    <property type="term" value="F:ATP binding"/>
    <property type="evidence" value="ECO:0007669"/>
    <property type="project" value="UniProtKB-KW"/>
</dbReference>
<evidence type="ECO:0000256" key="7">
    <source>
        <dbReference type="ARBA" id="ARBA00022769"/>
    </source>
</evidence>
<keyword evidence="5" id="KW-0547">Nucleotide-binding</keyword>
<comment type="subcellular location">
    <subcellularLocation>
        <location evidence="1">Cytoplasm</location>
    </subcellularLocation>
</comment>
<evidence type="ECO:0000256" key="8">
    <source>
        <dbReference type="ARBA" id="ARBA00022771"/>
    </source>
</evidence>
<evidence type="ECO:0000256" key="12">
    <source>
        <dbReference type="ARBA" id="ARBA00023125"/>
    </source>
</evidence>
<keyword evidence="3" id="KW-0479">Metal-binding</keyword>
<name>A0ABW1KHL7_9ACTN</name>
<evidence type="ECO:0000256" key="13">
    <source>
        <dbReference type="ARBA" id="ARBA00023204"/>
    </source>
</evidence>
<accession>A0ABW1KHL7</accession>
<keyword evidence="2" id="KW-0963">Cytoplasm</keyword>
<comment type="similarity">
    <text evidence="14">Belongs to the ABC transporter superfamily. UvrA family.</text>
</comment>
<evidence type="ECO:0000256" key="16">
    <source>
        <dbReference type="ARBA" id="ARBA00042156"/>
    </source>
</evidence>
<dbReference type="InterPro" id="IPR017871">
    <property type="entry name" value="ABC_transporter-like_CS"/>
</dbReference>
<keyword evidence="9" id="KW-0862">Zinc</keyword>
<dbReference type="EMBL" id="JBHSPR010000039">
    <property type="protein sequence ID" value="MFC6021235.1"/>
    <property type="molecule type" value="Genomic_DNA"/>
</dbReference>
<keyword evidence="13" id="KW-0234">DNA repair</keyword>
<proteinExistence type="inferred from homology"/>
<dbReference type="SMART" id="SM00382">
    <property type="entry name" value="AAA"/>
    <property type="match status" value="2"/>
</dbReference>
<evidence type="ECO:0000256" key="5">
    <source>
        <dbReference type="ARBA" id="ARBA00022741"/>
    </source>
</evidence>
<dbReference type="CDD" id="cd03270">
    <property type="entry name" value="ABC_UvrA_I"/>
    <property type="match status" value="1"/>
</dbReference>
<evidence type="ECO:0000256" key="6">
    <source>
        <dbReference type="ARBA" id="ARBA00022763"/>
    </source>
</evidence>
<feature type="domain" description="ABC transporter" evidence="17">
    <location>
        <begin position="1"/>
        <end position="434"/>
    </location>
</feature>
<dbReference type="InterPro" id="IPR027417">
    <property type="entry name" value="P-loop_NTPase"/>
</dbReference>
<keyword evidence="12" id="KW-0238">DNA-binding</keyword>
<evidence type="ECO:0000256" key="10">
    <source>
        <dbReference type="ARBA" id="ARBA00022840"/>
    </source>
</evidence>
<dbReference type="InterPro" id="IPR003593">
    <property type="entry name" value="AAA+_ATPase"/>
</dbReference>
<dbReference type="Proteomes" id="UP001596203">
    <property type="component" value="Unassembled WGS sequence"/>
</dbReference>
<keyword evidence="8" id="KW-0863">Zinc-finger</keyword>
<dbReference type="RefSeq" id="WP_377429199.1">
    <property type="nucleotide sequence ID" value="NZ_JBHSPR010000039.1"/>
</dbReference>
<evidence type="ECO:0000256" key="3">
    <source>
        <dbReference type="ARBA" id="ARBA00022723"/>
    </source>
</evidence>
<keyword evidence="10 18" id="KW-0067">ATP-binding</keyword>
<dbReference type="Pfam" id="PF17755">
    <property type="entry name" value="UvrA_DNA-bind"/>
    <property type="match status" value="1"/>
</dbReference>
<keyword evidence="4" id="KW-0677">Repeat</keyword>